<protein>
    <submittedName>
        <fullName evidence="5">Uncharacterized protein</fullName>
    </submittedName>
</protein>
<evidence type="ECO:0000256" key="2">
    <source>
        <dbReference type="ARBA" id="ARBA00023163"/>
    </source>
</evidence>
<organism evidence="5 6">
    <name type="scientific">Microlunatus endophyticus</name>
    <dbReference type="NCBI Taxonomy" id="1716077"/>
    <lineage>
        <taxon>Bacteria</taxon>
        <taxon>Bacillati</taxon>
        <taxon>Actinomycetota</taxon>
        <taxon>Actinomycetes</taxon>
        <taxon>Propionibacteriales</taxon>
        <taxon>Propionibacteriaceae</taxon>
        <taxon>Microlunatus</taxon>
    </lineage>
</organism>
<proteinExistence type="predicted"/>
<evidence type="ECO:0000313" key="6">
    <source>
        <dbReference type="Proteomes" id="UP000613840"/>
    </source>
</evidence>
<accession>A0A917RZT1</accession>
<gene>
    <name evidence="5" type="ORF">GCM10011575_01760</name>
</gene>
<evidence type="ECO:0000313" key="5">
    <source>
        <dbReference type="EMBL" id="GGL47546.1"/>
    </source>
</evidence>
<feature type="transmembrane region" description="Helical" evidence="4">
    <location>
        <begin position="64"/>
        <end position="84"/>
    </location>
</feature>
<reference evidence="5" key="1">
    <citation type="journal article" date="2014" name="Int. J. Syst. Evol. Microbiol.">
        <title>Complete genome sequence of Corynebacterium casei LMG S-19264T (=DSM 44701T), isolated from a smear-ripened cheese.</title>
        <authorList>
            <consortium name="US DOE Joint Genome Institute (JGI-PGF)"/>
            <person name="Walter F."/>
            <person name="Albersmeier A."/>
            <person name="Kalinowski J."/>
            <person name="Ruckert C."/>
        </authorList>
    </citation>
    <scope>NUCLEOTIDE SEQUENCE</scope>
    <source>
        <strain evidence="5">CGMCC 4.7306</strain>
    </source>
</reference>
<keyword evidence="4" id="KW-0812">Transmembrane</keyword>
<dbReference type="Proteomes" id="UP000613840">
    <property type="component" value="Unassembled WGS sequence"/>
</dbReference>
<comment type="caution">
    <text evidence="5">The sequence shown here is derived from an EMBL/GenBank/DDBJ whole genome shotgun (WGS) entry which is preliminary data.</text>
</comment>
<dbReference type="Gene3D" id="2.50.20.10">
    <property type="entry name" value="Lipoprotein localisation LolA/LolB/LppX"/>
    <property type="match status" value="1"/>
</dbReference>
<reference evidence="5" key="2">
    <citation type="submission" date="2020-09" db="EMBL/GenBank/DDBJ databases">
        <authorList>
            <person name="Sun Q."/>
            <person name="Zhou Y."/>
        </authorList>
    </citation>
    <scope>NUCLEOTIDE SEQUENCE</scope>
    <source>
        <strain evidence="5">CGMCC 4.7306</strain>
    </source>
</reference>
<sequence length="471" mass="49665">MLAHLSDCATCREEVAALQRLRSLLTDTGRQAGVLPADLTSRLAAIAEADDDPDQSRTVRLRTVSLAGMAVLLVLITGVGYLAAPPERDGIADPTAAVRADFSNAVSQLPLTSPAVAAALAADPRRLGAGDTDPDTDIDPDPTMTGPALDRQRIVELLQRAEWASARVSYSGIQRVIAPRDDRTSAADVSIDFAPTTGSRVVVRSLTGTAVIGGTLPTPAASRIAANDLISALAARFRLTGDSGGTVLGRPVIRVQAWQRDPALTQPESVWWIDSATGLVLRQQLYDQTGRLVLAARYTRLAIEPAGPSSPTVRNLLAGPTPAALLTRPTTTATFTTASAGELSHQGWFCQAELAGMQLVRLRADAPAEPGVLHMVYTDGLSTVSVFERRGRLTDPPSASAWDPTLAAYRADAMVNTATWQSGTDVFTVATDGPTGLRDKVVAALPHDPDAGRTTMGRIRAGWSRVLHALG</sequence>
<keyword evidence="6" id="KW-1185">Reference proteome</keyword>
<keyword evidence="1" id="KW-0805">Transcription regulation</keyword>
<evidence type="ECO:0000256" key="4">
    <source>
        <dbReference type="SAM" id="Phobius"/>
    </source>
</evidence>
<dbReference type="EMBL" id="BMMZ01000001">
    <property type="protein sequence ID" value="GGL47546.1"/>
    <property type="molecule type" value="Genomic_DNA"/>
</dbReference>
<evidence type="ECO:0000256" key="1">
    <source>
        <dbReference type="ARBA" id="ARBA00023015"/>
    </source>
</evidence>
<feature type="region of interest" description="Disordered" evidence="3">
    <location>
        <begin position="124"/>
        <end position="147"/>
    </location>
</feature>
<keyword evidence="4" id="KW-1133">Transmembrane helix</keyword>
<name>A0A917RZT1_9ACTN</name>
<evidence type="ECO:0000256" key="3">
    <source>
        <dbReference type="SAM" id="MobiDB-lite"/>
    </source>
</evidence>
<dbReference type="AlphaFoldDB" id="A0A917RZT1"/>
<dbReference type="InterPro" id="IPR041916">
    <property type="entry name" value="Anti_sigma_zinc_sf"/>
</dbReference>
<keyword evidence="4" id="KW-0472">Membrane</keyword>
<dbReference type="Gene3D" id="1.10.10.1320">
    <property type="entry name" value="Anti-sigma factor, zinc-finger domain"/>
    <property type="match status" value="1"/>
</dbReference>
<keyword evidence="2" id="KW-0804">Transcription</keyword>